<evidence type="ECO:0000256" key="1">
    <source>
        <dbReference type="SAM" id="Phobius"/>
    </source>
</evidence>
<protein>
    <submittedName>
        <fullName evidence="2">Uncharacterized protein</fullName>
    </submittedName>
</protein>
<dbReference type="Pfam" id="PF22564">
    <property type="entry name" value="HAAS"/>
    <property type="match status" value="1"/>
</dbReference>
<keyword evidence="1" id="KW-0812">Transmembrane</keyword>
<feature type="transmembrane region" description="Helical" evidence="1">
    <location>
        <begin position="102"/>
        <end position="124"/>
    </location>
</feature>
<evidence type="ECO:0000313" key="2">
    <source>
        <dbReference type="EMBL" id="AEE65517.1"/>
    </source>
</evidence>
<accession>F6K115</accession>
<dbReference type="AlphaFoldDB" id="F6K115"/>
<sequence length="141" mass="14621">MSTHKTDVVGEYLREVELRLSGLPLLQRRELLADLETHIAETRAERGDPGEAELIEILERLGSPEVVAAAAYEEAGPAAFRPAAPAPAAAPATPARSGVPGWLVAVIVAAVVLSLIGCAGLLFFSQSASSSDPAPAVTANR</sequence>
<name>F6K115_9BACT</name>
<keyword evidence="1" id="KW-1133">Transmembrane helix</keyword>
<proteinExistence type="predicted"/>
<reference evidence="2" key="1">
    <citation type="submission" date="2010-05" db="EMBL/GenBank/DDBJ databases">
        <title>Fluostatin gene cluster.</title>
        <authorList>
            <person name="Feng Z."/>
            <person name="Brady S.F."/>
        </authorList>
    </citation>
    <scope>NUCLEOTIDE SEQUENCE</scope>
</reference>
<keyword evidence="1" id="KW-0472">Membrane</keyword>
<organism evidence="2">
    <name type="scientific">uncultured bacterium BAC AB649/1850</name>
    <dbReference type="NCBI Taxonomy" id="1037453"/>
    <lineage>
        <taxon>Bacteria</taxon>
        <taxon>environmental samples</taxon>
    </lineage>
</organism>
<dbReference type="EMBL" id="HM193369">
    <property type="protein sequence ID" value="AEE65517.1"/>
    <property type="molecule type" value="Genomic_DNA"/>
</dbReference>